<protein>
    <submittedName>
        <fullName evidence="1">Uncharacterized protein</fullName>
    </submittedName>
</protein>
<proteinExistence type="predicted"/>
<evidence type="ECO:0000313" key="1">
    <source>
        <dbReference type="EMBL" id="CAB3808736.1"/>
    </source>
</evidence>
<keyword evidence="2" id="KW-1185">Reference proteome</keyword>
<accession>A0A6J5GXC9</accession>
<sequence>MNSGRVETELQLPAIRAADCHRLVVRARVEGIRVAAIWQVLLPFSRNVKHVDIKTFPDRGFEEVEIALVQTRRELLDSIVARFNGMSWVMSTRLC</sequence>
<organism evidence="1 2">
    <name type="scientific">Paraburkholderia fynbosensis</name>
    <dbReference type="NCBI Taxonomy" id="1200993"/>
    <lineage>
        <taxon>Bacteria</taxon>
        <taxon>Pseudomonadati</taxon>
        <taxon>Pseudomonadota</taxon>
        <taxon>Betaproteobacteria</taxon>
        <taxon>Burkholderiales</taxon>
        <taxon>Burkholderiaceae</taxon>
        <taxon>Paraburkholderia</taxon>
    </lineage>
</organism>
<dbReference type="RefSeq" id="WP_175165681.1">
    <property type="nucleotide sequence ID" value="NZ_CADIKI010000027.1"/>
</dbReference>
<reference evidence="1 2" key="1">
    <citation type="submission" date="2020-04" db="EMBL/GenBank/DDBJ databases">
        <authorList>
            <person name="De Canck E."/>
        </authorList>
    </citation>
    <scope>NUCLEOTIDE SEQUENCE [LARGE SCALE GENOMIC DNA]</scope>
    <source>
        <strain evidence="1 2">LMG 27177</strain>
    </source>
</reference>
<dbReference type="EMBL" id="CADIKI010000027">
    <property type="protein sequence ID" value="CAB3808736.1"/>
    <property type="molecule type" value="Genomic_DNA"/>
</dbReference>
<name>A0A6J5GXC9_9BURK</name>
<dbReference type="Proteomes" id="UP000494252">
    <property type="component" value="Unassembled WGS sequence"/>
</dbReference>
<evidence type="ECO:0000313" key="2">
    <source>
        <dbReference type="Proteomes" id="UP000494252"/>
    </source>
</evidence>
<gene>
    <name evidence="1" type="ORF">LMG27177_06628</name>
</gene>
<dbReference type="AlphaFoldDB" id="A0A6J5GXC9"/>